<sequence length="248" mass="28128">MATPPRVHRAELAAALARISARRVKVDDPDREQLPDSPEADPREVLDYLQKHSGPHIPRWVLQAEVLDALTLLNWLWWQDQAREHYWLQAGRERGLFLAQLGAQRGIGKQGIRDRIDRGEALLLFHRPDEQLTREARRNATAARGRRGAELAWIAEHRVELHELISGLLAQADQHQLHDTQREWLDELAADARADDLTPATMVVLGLACAELRNAPGVLTLDSARQQTVHTLLAHADRLRSRFADCSR</sequence>
<evidence type="ECO:0000313" key="1">
    <source>
        <dbReference type="EMBL" id="MFC7344961.1"/>
    </source>
</evidence>
<dbReference type="RefSeq" id="WP_380673263.1">
    <property type="nucleotide sequence ID" value="NZ_JBHTCJ010000022.1"/>
</dbReference>
<name>A0ABW2LWE4_9PSEU</name>
<keyword evidence="2" id="KW-1185">Reference proteome</keyword>
<reference evidence="2" key="1">
    <citation type="journal article" date="2019" name="Int. J. Syst. Evol. Microbiol.">
        <title>The Global Catalogue of Microorganisms (GCM) 10K type strain sequencing project: providing services to taxonomists for standard genome sequencing and annotation.</title>
        <authorList>
            <consortium name="The Broad Institute Genomics Platform"/>
            <consortium name="The Broad Institute Genome Sequencing Center for Infectious Disease"/>
            <person name="Wu L."/>
            <person name="Ma J."/>
        </authorList>
    </citation>
    <scope>NUCLEOTIDE SEQUENCE [LARGE SCALE GENOMIC DNA]</scope>
    <source>
        <strain evidence="2">WLHS5</strain>
    </source>
</reference>
<comment type="caution">
    <text evidence="1">The sequence shown here is derived from an EMBL/GenBank/DDBJ whole genome shotgun (WGS) entry which is preliminary data.</text>
</comment>
<proteinExistence type="predicted"/>
<dbReference type="EMBL" id="JBHTCJ010000022">
    <property type="protein sequence ID" value="MFC7344961.1"/>
    <property type="molecule type" value="Genomic_DNA"/>
</dbReference>
<evidence type="ECO:0000313" key="2">
    <source>
        <dbReference type="Proteomes" id="UP001596504"/>
    </source>
</evidence>
<protein>
    <submittedName>
        <fullName evidence="1">Uncharacterized protein</fullName>
    </submittedName>
</protein>
<accession>A0ABW2LWE4</accession>
<dbReference type="Proteomes" id="UP001596504">
    <property type="component" value="Unassembled WGS sequence"/>
</dbReference>
<organism evidence="1 2">
    <name type="scientific">Saccharopolyspora griseoalba</name>
    <dbReference type="NCBI Taxonomy" id="1431848"/>
    <lineage>
        <taxon>Bacteria</taxon>
        <taxon>Bacillati</taxon>
        <taxon>Actinomycetota</taxon>
        <taxon>Actinomycetes</taxon>
        <taxon>Pseudonocardiales</taxon>
        <taxon>Pseudonocardiaceae</taxon>
        <taxon>Saccharopolyspora</taxon>
    </lineage>
</organism>
<gene>
    <name evidence="1" type="ORF">ACFQRI_26420</name>
</gene>